<feature type="compositionally biased region" description="Acidic residues" evidence="1">
    <location>
        <begin position="88"/>
        <end position="99"/>
    </location>
</feature>
<feature type="domain" description="PH" evidence="2">
    <location>
        <begin position="116"/>
        <end position="211"/>
    </location>
</feature>
<dbReference type="InterPro" id="IPR011993">
    <property type="entry name" value="PH-like_dom_sf"/>
</dbReference>
<evidence type="ECO:0000259" key="2">
    <source>
        <dbReference type="PROSITE" id="PS50003"/>
    </source>
</evidence>
<dbReference type="FunFam" id="2.30.29.30:FF:000286">
    <property type="entry name" value="PH-protein kinase domain containing protein"/>
    <property type="match status" value="2"/>
</dbReference>
<dbReference type="SUPFAM" id="SSF50729">
    <property type="entry name" value="PH domain-like"/>
    <property type="match status" value="2"/>
</dbReference>
<organism evidence="3 4">
    <name type="scientific">Rhizoctonia solani</name>
    <dbReference type="NCBI Taxonomy" id="456999"/>
    <lineage>
        <taxon>Eukaryota</taxon>
        <taxon>Fungi</taxon>
        <taxon>Dikarya</taxon>
        <taxon>Basidiomycota</taxon>
        <taxon>Agaricomycotina</taxon>
        <taxon>Agaricomycetes</taxon>
        <taxon>Cantharellales</taxon>
        <taxon>Ceratobasidiaceae</taxon>
        <taxon>Rhizoctonia</taxon>
    </lineage>
</organism>
<evidence type="ECO:0000256" key="1">
    <source>
        <dbReference type="SAM" id="MobiDB-lite"/>
    </source>
</evidence>
<gene>
    <name evidence="3" type="ORF">RDB_LOCUS26641</name>
</gene>
<feature type="compositionally biased region" description="Polar residues" evidence="1">
    <location>
        <begin position="29"/>
        <end position="43"/>
    </location>
</feature>
<feature type="compositionally biased region" description="Low complexity" evidence="1">
    <location>
        <begin position="429"/>
        <end position="446"/>
    </location>
</feature>
<dbReference type="EMBL" id="CAJMWW010000067">
    <property type="protein sequence ID" value="CAE6413001.1"/>
    <property type="molecule type" value="Genomic_DNA"/>
</dbReference>
<dbReference type="Proteomes" id="UP000663841">
    <property type="component" value="Unassembled WGS sequence"/>
</dbReference>
<comment type="caution">
    <text evidence="3">The sequence shown here is derived from an EMBL/GenBank/DDBJ whole genome shotgun (WGS) entry which is preliminary data.</text>
</comment>
<dbReference type="InterPro" id="IPR051707">
    <property type="entry name" value="PI-Interact_SigTrans_Reg"/>
</dbReference>
<dbReference type="PANTHER" id="PTHR14336:SF8">
    <property type="entry name" value="PROTEIN OPY1"/>
    <property type="match status" value="1"/>
</dbReference>
<dbReference type="AlphaFoldDB" id="A0A8H2X4H2"/>
<feature type="region of interest" description="Disordered" evidence="1">
    <location>
        <begin position="405"/>
        <end position="446"/>
    </location>
</feature>
<feature type="region of interest" description="Disordered" evidence="1">
    <location>
        <begin position="1"/>
        <end position="106"/>
    </location>
</feature>
<sequence>MAQVVPPSPQEIQRKLSMHSPTSPVPISKRNSMRQTAPLSGTESDSDVGGALASSLSPSVTSQGATSDHPNSLQPLSAIAEKRSPSGEETDEDDEDDEDRVFTVRAPAEKEVKDEVIIKSGFLWKKGERRKTWKKRWFVLRTAKIGLYKTEQEYKLLRLVDLNDVHSVAPCELKRHSNTFAVVTPARTYYLQADSAAECESWVHAMNDARVQLKELGAETPVPRTPPAAGPTVTLPTVTQSPAQIPHAASSVPHPVPSSPLQHTMSSSDSEPEGEGDIDGLAPQPIDPKQIVLQGYLMKCGTHMKNWRKRYFVLTPETLKYGKSHMNTKGMRAVQVTQILDAIETTASKSVPSTSPTGGNGDKEHIFKIITPKKSFMLCAPSEEEEIKWLSAVRALIARRAAIASAAPQTHEDDPNRARAKSISTRSIAEVVGAPVPSSSSPVATR</sequence>
<dbReference type="SMART" id="SM00233">
    <property type="entry name" value="PH"/>
    <property type="match status" value="2"/>
</dbReference>
<feature type="domain" description="PH" evidence="2">
    <location>
        <begin position="290"/>
        <end position="398"/>
    </location>
</feature>
<dbReference type="InterPro" id="IPR001849">
    <property type="entry name" value="PH_domain"/>
</dbReference>
<dbReference type="Pfam" id="PF00169">
    <property type="entry name" value="PH"/>
    <property type="match status" value="2"/>
</dbReference>
<accession>A0A8H2X4H2</accession>
<proteinExistence type="predicted"/>
<dbReference type="Gene3D" id="2.30.29.30">
    <property type="entry name" value="Pleckstrin-homology domain (PH domain)/Phosphotyrosine-binding domain (PTB)"/>
    <property type="match status" value="2"/>
</dbReference>
<evidence type="ECO:0000313" key="4">
    <source>
        <dbReference type="Proteomes" id="UP000663841"/>
    </source>
</evidence>
<reference evidence="3" key="1">
    <citation type="submission" date="2021-01" db="EMBL/GenBank/DDBJ databases">
        <authorList>
            <person name="Kaushik A."/>
        </authorList>
    </citation>
    <scope>NUCLEOTIDE SEQUENCE</scope>
    <source>
        <strain evidence="3">AG3-T5</strain>
    </source>
</reference>
<evidence type="ECO:0000313" key="3">
    <source>
        <dbReference type="EMBL" id="CAE6413001.1"/>
    </source>
</evidence>
<protein>
    <recommendedName>
        <fullName evidence="2">PH domain-containing protein</fullName>
    </recommendedName>
</protein>
<feature type="compositionally biased region" description="Polar residues" evidence="1">
    <location>
        <begin position="54"/>
        <end position="75"/>
    </location>
</feature>
<dbReference type="PROSITE" id="PS50003">
    <property type="entry name" value="PH_DOMAIN"/>
    <property type="match status" value="2"/>
</dbReference>
<dbReference type="PANTHER" id="PTHR14336">
    <property type="entry name" value="TANDEM PH DOMAIN CONTAINING PROTEIN"/>
    <property type="match status" value="1"/>
</dbReference>
<name>A0A8H2X4H2_9AGAM</name>
<feature type="region of interest" description="Disordered" evidence="1">
    <location>
        <begin position="245"/>
        <end position="285"/>
    </location>
</feature>